<dbReference type="OrthoDB" id="9804442at2"/>
<evidence type="ECO:0000256" key="1">
    <source>
        <dbReference type="ARBA" id="ARBA00001946"/>
    </source>
</evidence>
<dbReference type="Proteomes" id="UP000272400">
    <property type="component" value="Unassembled WGS sequence"/>
</dbReference>
<dbReference type="GO" id="GO:0016787">
    <property type="term" value="F:hydrolase activity"/>
    <property type="evidence" value="ECO:0007669"/>
    <property type="project" value="UniProtKB-KW"/>
</dbReference>
<accession>A0A3N1CT34</accession>
<comment type="caution">
    <text evidence="6">The sequence shown here is derived from an EMBL/GenBank/DDBJ whole genome shotgun (WGS) entry which is preliminary data.</text>
</comment>
<name>A0A3N1CT34_9ACTN</name>
<dbReference type="InterPro" id="IPR020084">
    <property type="entry name" value="NUDIX_hydrolase_CS"/>
</dbReference>
<protein>
    <submittedName>
        <fullName evidence="6">8-oxo-dGTP diphosphatase</fullName>
    </submittedName>
</protein>
<evidence type="ECO:0000313" key="7">
    <source>
        <dbReference type="Proteomes" id="UP000272400"/>
    </source>
</evidence>
<dbReference type="InterPro" id="IPR020476">
    <property type="entry name" value="Nudix_hydrolase"/>
</dbReference>
<dbReference type="PRINTS" id="PR00502">
    <property type="entry name" value="NUDIXFAMILY"/>
</dbReference>
<dbReference type="PANTHER" id="PTHR43046:SF14">
    <property type="entry name" value="MUTT_NUDIX FAMILY PROTEIN"/>
    <property type="match status" value="1"/>
</dbReference>
<gene>
    <name evidence="6" type="ORF">EDD29_1994</name>
</gene>
<dbReference type="Gene3D" id="3.90.79.10">
    <property type="entry name" value="Nucleoside Triphosphate Pyrophosphohydrolase"/>
    <property type="match status" value="1"/>
</dbReference>
<evidence type="ECO:0000256" key="3">
    <source>
        <dbReference type="ARBA" id="ARBA00022801"/>
    </source>
</evidence>
<dbReference type="EMBL" id="RJKE01000001">
    <property type="protein sequence ID" value="ROO84469.1"/>
    <property type="molecule type" value="Genomic_DNA"/>
</dbReference>
<evidence type="ECO:0000313" key="6">
    <source>
        <dbReference type="EMBL" id="ROO84469.1"/>
    </source>
</evidence>
<sequence length="177" mass="18673">MAAPDGFPVLDPDTGDALTAFLPASGADPPADAPLPAALVAVWSGRHLLLVFDRYRARWELPGGGIEPGETPHRAALRELEEEAGLRLAALDLTGYARFRLTRPARTEYAALFSARVRGRPDGFTPSAEIGAIHWWDTAGPAPEGTQVLDAVLALRARGVKDPGPGQGSGSMRSSAQ</sequence>
<keyword evidence="7" id="KW-1185">Reference proteome</keyword>
<dbReference type="InterPro" id="IPR000086">
    <property type="entry name" value="NUDIX_hydrolase_dom"/>
</dbReference>
<dbReference type="InterPro" id="IPR015797">
    <property type="entry name" value="NUDIX_hydrolase-like_dom_sf"/>
</dbReference>
<reference evidence="6 7" key="1">
    <citation type="submission" date="2018-11" db="EMBL/GenBank/DDBJ databases">
        <title>Sequencing the genomes of 1000 actinobacteria strains.</title>
        <authorList>
            <person name="Klenk H.-P."/>
        </authorList>
    </citation>
    <scope>NUCLEOTIDE SEQUENCE [LARGE SCALE GENOMIC DNA]</scope>
    <source>
        <strain evidence="6 7">DSM 44254</strain>
    </source>
</reference>
<dbReference type="PANTHER" id="PTHR43046">
    <property type="entry name" value="GDP-MANNOSE MANNOSYL HYDROLASE"/>
    <property type="match status" value="1"/>
</dbReference>
<dbReference type="SUPFAM" id="SSF55811">
    <property type="entry name" value="Nudix"/>
    <property type="match status" value="1"/>
</dbReference>
<dbReference type="RefSeq" id="WP_123664087.1">
    <property type="nucleotide sequence ID" value="NZ_RJKE01000001.1"/>
</dbReference>
<dbReference type="AlphaFoldDB" id="A0A3N1CT34"/>
<organism evidence="6 7">
    <name type="scientific">Actinocorallia herbida</name>
    <dbReference type="NCBI Taxonomy" id="58109"/>
    <lineage>
        <taxon>Bacteria</taxon>
        <taxon>Bacillati</taxon>
        <taxon>Actinomycetota</taxon>
        <taxon>Actinomycetes</taxon>
        <taxon>Streptosporangiales</taxon>
        <taxon>Thermomonosporaceae</taxon>
        <taxon>Actinocorallia</taxon>
    </lineage>
</organism>
<comment type="cofactor">
    <cofactor evidence="1">
        <name>Mg(2+)</name>
        <dbReference type="ChEBI" id="CHEBI:18420"/>
    </cofactor>
</comment>
<evidence type="ECO:0000256" key="2">
    <source>
        <dbReference type="ARBA" id="ARBA00005582"/>
    </source>
</evidence>
<evidence type="ECO:0000256" key="4">
    <source>
        <dbReference type="RuleBase" id="RU003476"/>
    </source>
</evidence>
<dbReference type="Pfam" id="PF00293">
    <property type="entry name" value="NUDIX"/>
    <property type="match status" value="1"/>
</dbReference>
<dbReference type="PROSITE" id="PS00893">
    <property type="entry name" value="NUDIX_BOX"/>
    <property type="match status" value="1"/>
</dbReference>
<dbReference type="PROSITE" id="PS51462">
    <property type="entry name" value="NUDIX"/>
    <property type="match status" value="1"/>
</dbReference>
<feature type="domain" description="Nudix hydrolase" evidence="5">
    <location>
        <begin position="33"/>
        <end position="159"/>
    </location>
</feature>
<proteinExistence type="inferred from homology"/>
<comment type="similarity">
    <text evidence="2 4">Belongs to the Nudix hydrolase family.</text>
</comment>
<dbReference type="CDD" id="cd02883">
    <property type="entry name" value="NUDIX_Hydrolase"/>
    <property type="match status" value="1"/>
</dbReference>
<keyword evidence="3 4" id="KW-0378">Hydrolase</keyword>
<evidence type="ECO:0000259" key="5">
    <source>
        <dbReference type="PROSITE" id="PS51462"/>
    </source>
</evidence>